<protein>
    <submittedName>
        <fullName evidence="2">Putative membrane protein</fullName>
    </submittedName>
</protein>
<gene>
    <name evidence="2" type="ORF">Ark11_0721</name>
</gene>
<proteinExistence type="predicted"/>
<keyword evidence="3" id="KW-1185">Reference proteome</keyword>
<accession>A0A0S4M841</accession>
<keyword evidence="1" id="KW-0812">Transmembrane</keyword>
<sequence length="311" mass="34114">MQRCIDNTGFLSAEGNCYCTVCCSYYVRSVLSDIENISEESGNIFANAISQVNPSTYTSLVALSDDNILEKVGGGDFLSSRFMAVLAVLLALLIVAGIVFVVLMAKGVFHIPGINSEITKHIAKSVGIGLCISSFSYLVLGSGYLLGSETGSDNEKDKAISIVNRSRVRKLAVDQKEIWDNLDEIHSGLQSSVFGLDNFVTGLAYKNVDHLSSMKHEVRDVNDKFIMLDGVFSAVLMECADLVEDNIAINSEYVVLTDQNTVLSDENTVLKYKRDDLQEVLLVKQYGYLGSDVLDSLRSLQVLFDNTRLTL</sequence>
<feature type="transmembrane region" description="Helical" evidence="1">
    <location>
        <begin position="82"/>
        <end position="105"/>
    </location>
</feature>
<evidence type="ECO:0000256" key="1">
    <source>
        <dbReference type="SAM" id="Phobius"/>
    </source>
</evidence>
<evidence type="ECO:0000313" key="3">
    <source>
        <dbReference type="Proteomes" id="UP000198651"/>
    </source>
</evidence>
<keyword evidence="1" id="KW-1133">Transmembrane helix</keyword>
<name>A0A0S4M841_9BURK</name>
<dbReference type="EMBL" id="LN906597">
    <property type="protein sequence ID" value="CUT17556.1"/>
    <property type="molecule type" value="Genomic_DNA"/>
</dbReference>
<dbReference type="Proteomes" id="UP000198651">
    <property type="component" value="Chromosome I"/>
</dbReference>
<evidence type="ECO:0000313" key="2">
    <source>
        <dbReference type="EMBL" id="CUT17556.1"/>
    </source>
</evidence>
<organism evidence="2 3">
    <name type="scientific">Candidatus Ichthyocystis hellenicum</name>
    <dbReference type="NCBI Taxonomy" id="1561003"/>
    <lineage>
        <taxon>Bacteria</taxon>
        <taxon>Pseudomonadati</taxon>
        <taxon>Pseudomonadota</taxon>
        <taxon>Betaproteobacteria</taxon>
        <taxon>Burkholderiales</taxon>
        <taxon>Candidatus Ichthyocystis</taxon>
    </lineage>
</organism>
<feature type="transmembrane region" description="Helical" evidence="1">
    <location>
        <begin position="126"/>
        <end position="146"/>
    </location>
</feature>
<keyword evidence="1" id="KW-0472">Membrane</keyword>
<reference evidence="3" key="1">
    <citation type="submission" date="2015-11" db="EMBL/GenBank/DDBJ databases">
        <authorList>
            <person name="Seth-Smith H.M.B."/>
        </authorList>
    </citation>
    <scope>NUCLEOTIDE SEQUENCE [LARGE SCALE GENOMIC DNA]</scope>
    <source>
        <strain evidence="3">2013Ark11</strain>
    </source>
</reference>
<dbReference type="AlphaFoldDB" id="A0A0S4M841"/>
<dbReference type="RefSeq" id="WP_092343711.1">
    <property type="nucleotide sequence ID" value="NZ_LN906597.1"/>
</dbReference>